<dbReference type="RefSeq" id="XP_013415525.1">
    <property type="nucleotide sequence ID" value="XM_013560071.2"/>
</dbReference>
<feature type="region of interest" description="Disordered" evidence="3">
    <location>
        <begin position="1"/>
        <end position="114"/>
    </location>
</feature>
<feature type="region of interest" description="Disordered" evidence="3">
    <location>
        <begin position="1327"/>
        <end position="1354"/>
    </location>
</feature>
<dbReference type="CDD" id="cd21865">
    <property type="entry name" value="DEUBAD_NFRKB"/>
    <property type="match status" value="1"/>
</dbReference>
<dbReference type="GO" id="GO:0002020">
    <property type="term" value="F:protease binding"/>
    <property type="evidence" value="ECO:0007669"/>
    <property type="project" value="TreeGrafter"/>
</dbReference>
<reference evidence="6" key="1">
    <citation type="submission" date="2025-08" db="UniProtKB">
        <authorList>
            <consortium name="RefSeq"/>
        </authorList>
    </citation>
    <scope>IDENTIFICATION</scope>
    <source>
        <tissue evidence="6">Gonads</tissue>
    </source>
</reference>
<feature type="compositionally biased region" description="Low complexity" evidence="3">
    <location>
        <begin position="810"/>
        <end position="819"/>
    </location>
</feature>
<dbReference type="PANTHER" id="PTHR13052:SF3">
    <property type="entry name" value="NUCLEAR FACTOR RELATED TO KAPPA-B-BINDING PROTEIN"/>
    <property type="match status" value="1"/>
</dbReference>
<dbReference type="InterPro" id="IPR057748">
    <property type="entry name" value="NFRKB_WH_2"/>
</dbReference>
<evidence type="ECO:0000256" key="3">
    <source>
        <dbReference type="SAM" id="MobiDB-lite"/>
    </source>
</evidence>
<evidence type="ECO:0000313" key="5">
    <source>
        <dbReference type="Proteomes" id="UP000085678"/>
    </source>
</evidence>
<feature type="compositionally biased region" description="Low complexity" evidence="3">
    <location>
        <begin position="1379"/>
        <end position="1393"/>
    </location>
</feature>
<keyword evidence="5" id="KW-1185">Reference proteome</keyword>
<dbReference type="PANTHER" id="PTHR13052">
    <property type="entry name" value="NFRKB-RELATED"/>
    <property type="match status" value="1"/>
</dbReference>
<feature type="region of interest" description="Disordered" evidence="3">
    <location>
        <begin position="792"/>
        <end position="819"/>
    </location>
</feature>
<keyword evidence="2" id="KW-0539">Nucleus</keyword>
<feature type="domain" description="DEUBAD" evidence="4">
    <location>
        <begin position="134"/>
        <end position="250"/>
    </location>
</feature>
<feature type="compositionally biased region" description="Low complexity" evidence="3">
    <location>
        <begin position="936"/>
        <end position="947"/>
    </location>
</feature>
<evidence type="ECO:0000256" key="1">
    <source>
        <dbReference type="ARBA" id="ARBA00004123"/>
    </source>
</evidence>
<dbReference type="GO" id="GO:0031011">
    <property type="term" value="C:Ino80 complex"/>
    <property type="evidence" value="ECO:0007669"/>
    <property type="project" value="InterPro"/>
</dbReference>
<name>A0A1S3JYM7_LINAN</name>
<dbReference type="InterPro" id="IPR038106">
    <property type="entry name" value="NFRKB_winged_sf"/>
</dbReference>
<dbReference type="InterPro" id="IPR024867">
    <property type="entry name" value="NFRKB"/>
</dbReference>
<protein>
    <submittedName>
        <fullName evidence="6">Nuclear factor related to kappa-B-binding protein</fullName>
    </submittedName>
</protein>
<dbReference type="Pfam" id="PF25793">
    <property type="entry name" value="WHD_2nd_NFRKB"/>
    <property type="match status" value="1"/>
</dbReference>
<feature type="compositionally biased region" description="Acidic residues" evidence="3">
    <location>
        <begin position="1"/>
        <end position="112"/>
    </location>
</feature>
<feature type="region of interest" description="Disordered" evidence="3">
    <location>
        <begin position="322"/>
        <end position="356"/>
    </location>
</feature>
<feature type="compositionally biased region" description="Polar residues" evidence="3">
    <location>
        <begin position="1394"/>
        <end position="1411"/>
    </location>
</feature>
<feature type="compositionally biased region" description="Low complexity" evidence="3">
    <location>
        <begin position="1327"/>
        <end position="1338"/>
    </location>
</feature>
<proteinExistence type="predicted"/>
<sequence length="1411" mass="154064">MSDEEEIDIDTPQEEDEDAEEDEEGVEEEGEEEEEEEEENEEDEEETQLPDEEDEDQTQDVTEEEEGEEEEEEEEDGEEMPQEEDVDGDITMEADDDIDEGDLDLDSEEESYTEEHVAIRMEACVFNRMELDLPVDMIQKKEVFNQVFSVKMWQGLSEMQRRHLMKFLPSFGTDDMKEKQTILRKLFHRENFKFGNPIQKFQADLKAGLFSPDIAKYRTLFKKAKYKEYIYQQQEYYTKLLKDILVSRQRVLEQLGSLTPDEKLKPLPRVSVPPKEKSMNYRMRKKYQSILKSVQEECNADASSEEEDAITVPGIHMRRQLLSPSKQQDTQQQTSGVISTLSPKPGKGVERSTSPITVDDEDLKALVRKHRKRRLENEDSPDLDTRGITLQDIIVRTQPNNKRLLKLHEAALTAEQGPAVQMKMAVPRKPRADDKERKKKRLKLKIPKPGEAPLGQQMPPGGAGVKETDEYDFSSDMGPAFGHPYAQPVVKRNFGVYASFFSLLRDFISESSESKVTTTKLEQQVLEWQNSPSSKLNVWVSMEKNWVELVSSALKFLSGDILGLTLEKFIPLVDFKERAQIWKWIGQGHDNDAYLTMLCTHWLEQRKQSILESGDANDEVPPARVKTDFVVRPTTDMEKVVFRAQELERFSSPHKAFTYKLHGYESTVGPVKGVYNKESPMNKAREHNLLVNERPAYVTILTLVRDSAARLPNGEGTRADICELLKDSQFLSPGVSDAQVNTVVSGALDRLHYEKDPCVKYDVNRKLWIYLHRSRSEEEFELIHQAHGAAAKAKRAMQKPKATKSRAKEPTTVTTIPPPQTQAAEDAAAVEALFQGQVPASQANSPRVVTLTPGMVRMTPPSPQTTQASQRGMETVFLQPGQRFAPQGMISQNQPGTAPTSGTPTQSLYQIGGQRMTSSPRQTVVGNKPYSYSIVQSQGLPGQGSPQTAGKTVLVTQPHPGGSPQQQLQTSPRAVSASPSIGVTSQPSTPTSTPASSSPKPSPATSSGASSPLIARIVQQGPRGTQLMSVGNLLAAVQKQQSAPQGQGATTIKIQGTNIVHQVSGKPTHVISGGKPGGATAGGGKPITLTHVGGKPATLLQPGGKPATVLMSSMARNTSGGKPTQIVYSAGKPGQMGGKPLTMVTQIGGKPVAIATQSPEKQQPVTGQTRMVMGGKPVQIGGKPVYLTTSKQGFSGKPAAMTRLTTTTGSSILQAQRNQPVTTGSPRTGSPKVVMSPVQAGLILTQLAQGQGGKPAAQIKQTSSQSGGNSTQFIMQTGQGQTKVISPHQIVSQGGKPQNIQVLRTVLTQAGGKPGQTTFVITQAGLQQSQGGSTSQEGTQEEARGVTKTTAASVKVSKPGSAPVYARIITPPPGVRLTAVTQSQATPTQATSVIQPSGKIQTSTPPVTKTS</sequence>
<feature type="compositionally biased region" description="Basic residues" evidence="3">
    <location>
        <begin position="792"/>
        <end position="805"/>
    </location>
</feature>
<evidence type="ECO:0000259" key="4">
    <source>
        <dbReference type="PROSITE" id="PS51916"/>
    </source>
</evidence>
<dbReference type="Proteomes" id="UP000085678">
    <property type="component" value="Unplaced"/>
</dbReference>
<feature type="compositionally biased region" description="Polar residues" evidence="3">
    <location>
        <begin position="963"/>
        <end position="983"/>
    </location>
</feature>
<feature type="region of interest" description="Disordered" evidence="3">
    <location>
        <begin position="448"/>
        <end position="467"/>
    </location>
</feature>
<dbReference type="InParanoid" id="A0A1S3JYM7"/>
<dbReference type="Gene3D" id="1.10.10.2430">
    <property type="entry name" value="NFRKB winged helix-like domain"/>
    <property type="match status" value="1"/>
</dbReference>
<dbReference type="GeneID" id="106177329"/>
<feature type="compositionally biased region" description="Low complexity" evidence="3">
    <location>
        <begin position="984"/>
        <end position="1011"/>
    </location>
</feature>
<feature type="compositionally biased region" description="Polar residues" evidence="3">
    <location>
        <begin position="889"/>
        <end position="908"/>
    </location>
</feature>
<feature type="compositionally biased region" description="Polar residues" evidence="3">
    <location>
        <begin position="322"/>
        <end position="342"/>
    </location>
</feature>
<organism evidence="5 6">
    <name type="scientific">Lingula anatina</name>
    <name type="common">Brachiopod</name>
    <name type="synonym">Lingula unguis</name>
    <dbReference type="NCBI Taxonomy" id="7574"/>
    <lineage>
        <taxon>Eukaryota</taxon>
        <taxon>Metazoa</taxon>
        <taxon>Spiralia</taxon>
        <taxon>Lophotrochozoa</taxon>
        <taxon>Brachiopoda</taxon>
        <taxon>Linguliformea</taxon>
        <taxon>Lingulata</taxon>
        <taxon>Lingulida</taxon>
        <taxon>Linguloidea</taxon>
        <taxon>Lingulidae</taxon>
        <taxon>Lingula</taxon>
    </lineage>
</organism>
<evidence type="ECO:0000256" key="2">
    <source>
        <dbReference type="ARBA" id="ARBA00023242"/>
    </source>
</evidence>
<dbReference type="InterPro" id="IPR025220">
    <property type="entry name" value="NFRKB_WH_1"/>
</dbReference>
<dbReference type="KEGG" id="lak:106177329"/>
<dbReference type="PROSITE" id="PS51916">
    <property type="entry name" value="DEUBAD"/>
    <property type="match status" value="1"/>
</dbReference>
<dbReference type="OrthoDB" id="70874at2759"/>
<gene>
    <name evidence="6" type="primary">LOC106177329</name>
</gene>
<evidence type="ECO:0000313" key="6">
    <source>
        <dbReference type="RefSeq" id="XP_013415525.1"/>
    </source>
</evidence>
<comment type="subcellular location">
    <subcellularLocation>
        <location evidence="1">Nucleus</location>
    </subcellularLocation>
</comment>
<dbReference type="InterPro" id="IPR044867">
    <property type="entry name" value="DEUBAD_dom"/>
</dbReference>
<feature type="region of interest" description="Disordered" evidence="3">
    <location>
        <begin position="935"/>
        <end position="1011"/>
    </location>
</feature>
<accession>A0A1S3JYM7</accession>
<feature type="region of interest" description="Disordered" evidence="3">
    <location>
        <begin position="886"/>
        <end position="908"/>
    </location>
</feature>
<dbReference type="FunCoup" id="A0A1S3JYM7">
    <property type="interactions" value="1865"/>
</dbReference>
<feature type="region of interest" description="Disordered" evidence="3">
    <location>
        <begin position="1379"/>
        <end position="1411"/>
    </location>
</feature>
<dbReference type="STRING" id="7574.A0A1S3JYM7"/>
<dbReference type="Pfam" id="PF14465">
    <property type="entry name" value="WHD_1st_NFRKB"/>
    <property type="match status" value="1"/>
</dbReference>